<gene>
    <name evidence="2" type="ORF">G2W53_037052</name>
</gene>
<dbReference type="InterPro" id="IPR008906">
    <property type="entry name" value="HATC_C_dom"/>
</dbReference>
<proteinExistence type="predicted"/>
<evidence type="ECO:0000313" key="2">
    <source>
        <dbReference type="EMBL" id="KAF7810309.1"/>
    </source>
</evidence>
<dbReference type="SUPFAM" id="SSF53098">
    <property type="entry name" value="Ribonuclease H-like"/>
    <property type="match status" value="1"/>
</dbReference>
<protein>
    <submittedName>
        <fullName evidence="2">Zinc finger BED domain-containing protein RICESLEEPER 2-like</fullName>
    </submittedName>
</protein>
<keyword evidence="3" id="KW-1185">Reference proteome</keyword>
<dbReference type="InterPro" id="IPR012337">
    <property type="entry name" value="RNaseH-like_sf"/>
</dbReference>
<dbReference type="EMBL" id="JAAIUW010000011">
    <property type="protein sequence ID" value="KAF7810309.1"/>
    <property type="molecule type" value="Genomic_DNA"/>
</dbReference>
<reference evidence="2" key="1">
    <citation type="submission" date="2020-09" db="EMBL/GenBank/DDBJ databases">
        <title>Genome-Enabled Discovery of Anthraquinone Biosynthesis in Senna tora.</title>
        <authorList>
            <person name="Kang S.-H."/>
            <person name="Pandey R.P."/>
            <person name="Lee C.-M."/>
            <person name="Sim J.-S."/>
            <person name="Jeong J.-T."/>
            <person name="Choi B.-S."/>
            <person name="Jung M."/>
            <person name="Ginzburg D."/>
            <person name="Zhao K."/>
            <person name="Won S.Y."/>
            <person name="Oh T.-J."/>
            <person name="Yu Y."/>
            <person name="Kim N.-H."/>
            <person name="Lee O.R."/>
            <person name="Lee T.-H."/>
            <person name="Bashyal P."/>
            <person name="Kim T.-S."/>
            <person name="Lee W.-H."/>
            <person name="Kawkins C."/>
            <person name="Kim C.-K."/>
            <person name="Kim J.S."/>
            <person name="Ahn B.O."/>
            <person name="Rhee S.Y."/>
            <person name="Sohng J.K."/>
        </authorList>
    </citation>
    <scope>NUCLEOTIDE SEQUENCE</scope>
    <source>
        <tissue evidence="2">Leaf</tissue>
    </source>
</reference>
<dbReference type="Pfam" id="PF05699">
    <property type="entry name" value="Dimer_Tnp_hAT"/>
    <property type="match status" value="1"/>
</dbReference>
<evidence type="ECO:0000259" key="1">
    <source>
        <dbReference type="Pfam" id="PF05699"/>
    </source>
</evidence>
<organism evidence="2 3">
    <name type="scientific">Senna tora</name>
    <dbReference type="NCBI Taxonomy" id="362788"/>
    <lineage>
        <taxon>Eukaryota</taxon>
        <taxon>Viridiplantae</taxon>
        <taxon>Streptophyta</taxon>
        <taxon>Embryophyta</taxon>
        <taxon>Tracheophyta</taxon>
        <taxon>Spermatophyta</taxon>
        <taxon>Magnoliopsida</taxon>
        <taxon>eudicotyledons</taxon>
        <taxon>Gunneridae</taxon>
        <taxon>Pentapetalae</taxon>
        <taxon>rosids</taxon>
        <taxon>fabids</taxon>
        <taxon>Fabales</taxon>
        <taxon>Fabaceae</taxon>
        <taxon>Caesalpinioideae</taxon>
        <taxon>Cassia clade</taxon>
        <taxon>Senna</taxon>
    </lineage>
</organism>
<dbReference type="PANTHER" id="PTHR23272:SF184">
    <property type="entry name" value="OS03G0311250 PROTEIN"/>
    <property type="match status" value="1"/>
</dbReference>
<dbReference type="Proteomes" id="UP000634136">
    <property type="component" value="Unassembled WGS sequence"/>
</dbReference>
<dbReference type="OrthoDB" id="1421006at2759"/>
<sequence length="160" mass="18575">MVQLDVLTRWSSTYLMLDSALKFEKAFSRNKAQPNQEDDRNLFVMEFDRDMNEEDNLENKSEINQYLLEPREKMSPQFDILNWWKVNSTKFPILALIARDVLAMRISTVASESAFSTGDRVIDTYKCSLPPKTIETLICAQNCFRSKPLSMEIEECADDT</sequence>
<feature type="domain" description="HAT C-terminal dimerisation" evidence="1">
    <location>
        <begin position="62"/>
        <end position="142"/>
    </location>
</feature>
<dbReference type="PANTHER" id="PTHR23272">
    <property type="entry name" value="BED FINGER-RELATED"/>
    <property type="match status" value="1"/>
</dbReference>
<comment type="caution">
    <text evidence="2">The sequence shown here is derived from an EMBL/GenBank/DDBJ whole genome shotgun (WGS) entry which is preliminary data.</text>
</comment>
<dbReference type="AlphaFoldDB" id="A0A834SUR3"/>
<accession>A0A834SUR3</accession>
<dbReference type="GO" id="GO:0046983">
    <property type="term" value="F:protein dimerization activity"/>
    <property type="evidence" value="ECO:0007669"/>
    <property type="project" value="InterPro"/>
</dbReference>
<name>A0A834SUR3_9FABA</name>
<evidence type="ECO:0000313" key="3">
    <source>
        <dbReference type="Proteomes" id="UP000634136"/>
    </source>
</evidence>